<evidence type="ECO:0000256" key="1">
    <source>
        <dbReference type="SAM" id="Phobius"/>
    </source>
</evidence>
<gene>
    <name evidence="2" type="ORF">COCVIDRAFT_94410</name>
</gene>
<evidence type="ECO:0000313" key="2">
    <source>
        <dbReference type="EMBL" id="EUN28881.1"/>
    </source>
</evidence>
<dbReference type="AlphaFoldDB" id="W7ELF9"/>
<dbReference type="EMBL" id="KI968717">
    <property type="protein sequence ID" value="EUN28881.1"/>
    <property type="molecule type" value="Genomic_DNA"/>
</dbReference>
<keyword evidence="3" id="KW-1185">Reference proteome</keyword>
<dbReference type="HOGENOM" id="CLU_2891901_0_0_1"/>
<keyword evidence="1" id="KW-1133">Transmembrane helix</keyword>
<dbReference type="RefSeq" id="XP_014558462.1">
    <property type="nucleotide sequence ID" value="XM_014702976.1"/>
</dbReference>
<proteinExistence type="predicted"/>
<feature type="non-terminal residue" evidence="2">
    <location>
        <position position="1"/>
    </location>
</feature>
<evidence type="ECO:0000313" key="3">
    <source>
        <dbReference type="Proteomes" id="UP000054337"/>
    </source>
</evidence>
<feature type="transmembrane region" description="Helical" evidence="1">
    <location>
        <begin position="32"/>
        <end position="51"/>
    </location>
</feature>
<name>W7ELF9_BIPV3</name>
<dbReference type="Proteomes" id="UP000054337">
    <property type="component" value="Unassembled WGS sequence"/>
</dbReference>
<sequence>SQPKPHPPQVCTLNAYLYTTITCHQRPPDPTAASTTVILSLMTFVRGAYILTDVTRHKSKYGM</sequence>
<accession>W7ELF9</accession>
<keyword evidence="1" id="KW-0812">Transmembrane</keyword>
<keyword evidence="1" id="KW-0472">Membrane</keyword>
<protein>
    <submittedName>
        <fullName evidence="2">Uncharacterized protein</fullName>
    </submittedName>
</protein>
<organism evidence="2 3">
    <name type="scientific">Bipolaris victoriae (strain FI3)</name>
    <name type="common">Victoria blight of oats agent</name>
    <name type="synonym">Cochliobolus victoriae</name>
    <dbReference type="NCBI Taxonomy" id="930091"/>
    <lineage>
        <taxon>Eukaryota</taxon>
        <taxon>Fungi</taxon>
        <taxon>Dikarya</taxon>
        <taxon>Ascomycota</taxon>
        <taxon>Pezizomycotina</taxon>
        <taxon>Dothideomycetes</taxon>
        <taxon>Pleosporomycetidae</taxon>
        <taxon>Pleosporales</taxon>
        <taxon>Pleosporineae</taxon>
        <taxon>Pleosporaceae</taxon>
        <taxon>Bipolaris</taxon>
    </lineage>
</organism>
<reference evidence="2 3" key="1">
    <citation type="journal article" date="2013" name="PLoS Genet.">
        <title>Comparative genome structure, secondary metabolite, and effector coding capacity across Cochliobolus pathogens.</title>
        <authorList>
            <person name="Condon B.J."/>
            <person name="Leng Y."/>
            <person name="Wu D."/>
            <person name="Bushley K.E."/>
            <person name="Ohm R.A."/>
            <person name="Otillar R."/>
            <person name="Martin J."/>
            <person name="Schackwitz W."/>
            <person name="Grimwood J."/>
            <person name="MohdZainudin N."/>
            <person name="Xue C."/>
            <person name="Wang R."/>
            <person name="Manning V.A."/>
            <person name="Dhillon B."/>
            <person name="Tu Z.J."/>
            <person name="Steffenson B.J."/>
            <person name="Salamov A."/>
            <person name="Sun H."/>
            <person name="Lowry S."/>
            <person name="LaButti K."/>
            <person name="Han J."/>
            <person name="Copeland A."/>
            <person name="Lindquist E."/>
            <person name="Barry K."/>
            <person name="Schmutz J."/>
            <person name="Baker S.E."/>
            <person name="Ciuffetti L.M."/>
            <person name="Grigoriev I.V."/>
            <person name="Zhong S."/>
            <person name="Turgeon B.G."/>
        </authorList>
    </citation>
    <scope>NUCLEOTIDE SEQUENCE [LARGE SCALE GENOMIC DNA]</scope>
    <source>
        <strain evidence="2 3">FI3</strain>
    </source>
</reference>
<dbReference type="GeneID" id="26259860"/>